<dbReference type="InterPro" id="IPR011701">
    <property type="entry name" value="MFS"/>
</dbReference>
<protein>
    <recommendedName>
        <fullName evidence="7">Major facilitator superfamily (MFS) profile domain-containing protein</fullName>
    </recommendedName>
</protein>
<name>A0ABD6EGR2_9BILA</name>
<dbReference type="FunFam" id="1.20.1250.20:FF:000223">
    <property type="entry name" value="Major facilitator superfamily domain-containing protein"/>
    <property type="match status" value="1"/>
</dbReference>
<reference evidence="8 9" key="1">
    <citation type="submission" date="2024-08" db="EMBL/GenBank/DDBJ databases">
        <title>Gnathostoma spinigerum genome.</title>
        <authorList>
            <person name="Gonzalez-Bertolin B."/>
            <person name="Monzon S."/>
            <person name="Zaballos A."/>
            <person name="Jimenez P."/>
            <person name="Dekumyoy P."/>
            <person name="Varona S."/>
            <person name="Cuesta I."/>
            <person name="Sumanam S."/>
            <person name="Adisakwattana P."/>
            <person name="Gasser R.B."/>
            <person name="Hernandez-Gonzalez A."/>
            <person name="Young N.D."/>
            <person name="Perteguer M.J."/>
        </authorList>
    </citation>
    <scope>NUCLEOTIDE SEQUENCE [LARGE SCALE GENOMIC DNA]</scope>
    <source>
        <strain evidence="8">AL3</strain>
        <tissue evidence="8">Liver</tissue>
    </source>
</reference>
<evidence type="ECO:0000313" key="9">
    <source>
        <dbReference type="Proteomes" id="UP001608902"/>
    </source>
</evidence>
<dbReference type="GO" id="GO:0016020">
    <property type="term" value="C:membrane"/>
    <property type="evidence" value="ECO:0007669"/>
    <property type="project" value="UniProtKB-SubCell"/>
</dbReference>
<dbReference type="Gene3D" id="1.20.1250.20">
    <property type="entry name" value="MFS general substrate transporter like domains"/>
    <property type="match status" value="1"/>
</dbReference>
<evidence type="ECO:0000313" key="8">
    <source>
        <dbReference type="EMBL" id="MFH4976138.1"/>
    </source>
</evidence>
<dbReference type="PANTHER" id="PTHR23504:SF31">
    <property type="entry name" value="MAJOR FACILITATOR SUPERFAMILY DOMAIN-CONTAINING PROTEIN 10"/>
    <property type="match status" value="1"/>
</dbReference>
<feature type="transmembrane region" description="Helical" evidence="6">
    <location>
        <begin position="309"/>
        <end position="326"/>
    </location>
</feature>
<feature type="transmembrane region" description="Helical" evidence="6">
    <location>
        <begin position="426"/>
        <end position="442"/>
    </location>
</feature>
<dbReference type="InterPro" id="IPR020846">
    <property type="entry name" value="MFS_dom"/>
</dbReference>
<comment type="subcellular location">
    <subcellularLocation>
        <location evidence="1">Membrane</location>
        <topology evidence="1">Multi-pass membrane protein</topology>
    </subcellularLocation>
</comment>
<keyword evidence="5 6" id="KW-0472">Membrane</keyword>
<dbReference type="EMBL" id="JBGFUD010001338">
    <property type="protein sequence ID" value="MFH4976138.1"/>
    <property type="molecule type" value="Genomic_DNA"/>
</dbReference>
<comment type="caution">
    <text evidence="8">The sequence shown here is derived from an EMBL/GenBank/DDBJ whole genome shotgun (WGS) entry which is preliminary data.</text>
</comment>
<feature type="transmembrane region" description="Helical" evidence="6">
    <location>
        <begin position="14"/>
        <end position="35"/>
    </location>
</feature>
<feature type="transmembrane region" description="Helical" evidence="6">
    <location>
        <begin position="168"/>
        <end position="191"/>
    </location>
</feature>
<evidence type="ECO:0000256" key="6">
    <source>
        <dbReference type="SAM" id="Phobius"/>
    </source>
</evidence>
<evidence type="ECO:0000256" key="3">
    <source>
        <dbReference type="ARBA" id="ARBA00022692"/>
    </source>
</evidence>
<keyword evidence="3 6" id="KW-0812">Transmembrane</keyword>
<keyword evidence="2" id="KW-0813">Transport</keyword>
<dbReference type="InterPro" id="IPR036259">
    <property type="entry name" value="MFS_trans_sf"/>
</dbReference>
<feature type="transmembrane region" description="Helical" evidence="6">
    <location>
        <begin position="77"/>
        <end position="98"/>
    </location>
</feature>
<evidence type="ECO:0000256" key="2">
    <source>
        <dbReference type="ARBA" id="ARBA00022448"/>
    </source>
</evidence>
<dbReference type="SUPFAM" id="SSF103473">
    <property type="entry name" value="MFS general substrate transporter"/>
    <property type="match status" value="1"/>
</dbReference>
<dbReference type="PROSITE" id="PS00216">
    <property type="entry name" value="SUGAR_TRANSPORT_1"/>
    <property type="match status" value="1"/>
</dbReference>
<dbReference type="PROSITE" id="PS50850">
    <property type="entry name" value="MFS"/>
    <property type="match status" value="1"/>
</dbReference>
<evidence type="ECO:0000256" key="1">
    <source>
        <dbReference type="ARBA" id="ARBA00004141"/>
    </source>
</evidence>
<accession>A0ABD6EGR2</accession>
<proteinExistence type="predicted"/>
<dbReference type="AlphaFoldDB" id="A0ABD6EGR2"/>
<feature type="transmembrane region" description="Helical" evidence="6">
    <location>
        <begin position="338"/>
        <end position="355"/>
    </location>
</feature>
<organism evidence="8 9">
    <name type="scientific">Gnathostoma spinigerum</name>
    <dbReference type="NCBI Taxonomy" id="75299"/>
    <lineage>
        <taxon>Eukaryota</taxon>
        <taxon>Metazoa</taxon>
        <taxon>Ecdysozoa</taxon>
        <taxon>Nematoda</taxon>
        <taxon>Chromadorea</taxon>
        <taxon>Rhabditida</taxon>
        <taxon>Spirurina</taxon>
        <taxon>Gnathostomatomorpha</taxon>
        <taxon>Gnathostomatoidea</taxon>
        <taxon>Gnathostomatidae</taxon>
        <taxon>Gnathostoma</taxon>
    </lineage>
</organism>
<evidence type="ECO:0000256" key="5">
    <source>
        <dbReference type="ARBA" id="ARBA00023136"/>
    </source>
</evidence>
<feature type="transmembrane region" description="Helical" evidence="6">
    <location>
        <begin position="203"/>
        <end position="225"/>
    </location>
</feature>
<dbReference type="InterPro" id="IPR005829">
    <property type="entry name" value="Sugar_transporter_CS"/>
</dbReference>
<feature type="transmembrane region" description="Helical" evidence="6">
    <location>
        <begin position="272"/>
        <end position="289"/>
    </location>
</feature>
<dbReference type="Pfam" id="PF07690">
    <property type="entry name" value="MFS_1"/>
    <property type="match status" value="1"/>
</dbReference>
<keyword evidence="9" id="KW-1185">Reference proteome</keyword>
<evidence type="ECO:0000256" key="4">
    <source>
        <dbReference type="ARBA" id="ARBA00022989"/>
    </source>
</evidence>
<feature type="domain" description="Major facilitator superfamily (MFS) profile" evidence="7">
    <location>
        <begin position="13"/>
        <end position="450"/>
    </location>
</feature>
<keyword evidence="4 6" id="KW-1133">Transmembrane helix</keyword>
<sequence>MSESALSFSSSRTLYKLTAIMIVDLIAFTCILPLFPSIIDFYSRTPHRDGMYDSLEWLCHKLQNAVGVPEVRRYNSVFFGGLLGSMFSMLQFFSSPLLGALSDIFGRKRILLLSVFGSLLSYMIWLNSSVFSLFVLSRIIGGLSKASVSIATTIIADVCPGEGSSRGMAFLGGSFSVGFIVGPMIGAYFTAKTRTYSNKEELFLFPAQFSVIMSIAELILIVAVLPETLEASERKKTSRELIANCSNYLWPNRLFEFSAVKKDSKDKNISQLQCYGLAYFFYLFLYSGLEFTLSFLTHVRFQYTSTEQGKMYLFVGLIMVFLQGCLVRRIPVSQQRNAARFAVAVILPSYIIIGISSSEAFLYGGLALYAAASAIVVPCITSCVSNLSENSSKGTTLGVFRSLGAFARALGPVCASMVFWLIGSSWCYVVGGMLLVFPYILLKRAQHEEDKVKTG</sequence>
<evidence type="ECO:0000259" key="7">
    <source>
        <dbReference type="PROSITE" id="PS50850"/>
    </source>
</evidence>
<dbReference type="PANTHER" id="PTHR23504">
    <property type="entry name" value="MAJOR FACILITATOR SUPERFAMILY DOMAIN-CONTAINING PROTEIN 10"/>
    <property type="match status" value="1"/>
</dbReference>
<feature type="transmembrane region" description="Helical" evidence="6">
    <location>
        <begin position="110"/>
        <end position="127"/>
    </location>
</feature>
<gene>
    <name evidence="8" type="ORF">AB6A40_002847</name>
</gene>
<dbReference type="Proteomes" id="UP001608902">
    <property type="component" value="Unassembled WGS sequence"/>
</dbReference>